<organism evidence="1 2">
    <name type="scientific">Panagrolaimus sp. PS1159</name>
    <dbReference type="NCBI Taxonomy" id="55785"/>
    <lineage>
        <taxon>Eukaryota</taxon>
        <taxon>Metazoa</taxon>
        <taxon>Ecdysozoa</taxon>
        <taxon>Nematoda</taxon>
        <taxon>Chromadorea</taxon>
        <taxon>Rhabditida</taxon>
        <taxon>Tylenchina</taxon>
        <taxon>Panagrolaimomorpha</taxon>
        <taxon>Panagrolaimoidea</taxon>
        <taxon>Panagrolaimidae</taxon>
        <taxon>Panagrolaimus</taxon>
    </lineage>
</organism>
<evidence type="ECO:0000313" key="2">
    <source>
        <dbReference type="WBParaSite" id="PS1159_v2.g5050.t1"/>
    </source>
</evidence>
<sequence>MSSVIKEEAKPSESQPDIASVDACETPKQLKEDGDSDVSYDTDEDEVKPSGSQPDVVPVDVAETPEQLKEDENDETQLSDVSSDGVTEEGTKSSQSQPDTVETPTPRKEDGDNDSPPTTASAASSDAITNHPFGETFDEYFKKYLDTEPSELDDQEIRAFTQKVPQGFVISEDRFQTVFEVLFKIKELTNKAVYNDSLSLLQKCFSNFNSLDVNKFLVQFWNCDVFKDRELGPIGYSFTEGRARYDFTGTAPNNNDIVTINAKAVDAAWSMVLDVEATINSMLNTYMVDKPMSVFYLIILRRFKCLGDYKVKLDGKETPIFLYFLRKLIAPLEGHQLNIALSCLVSVCWSPKGHYCYSAMKPNYALCEIMSHLILDDANHVPYMLALRRLFTPIQNFRCDIEWSSESKDYDNQNLFLFHFIKYYNRKQSIEKNNEVFFIISCFKTSLQHFGKKIDSFGALEDSVEVDWPFAYHVMNFLNVQGVKRQIPESIFSALPEAELDKYLSLDESVPSLQKALTGLTELYFLCDRDYRIPEFNIVLKCNYQIPDAFYKNLWNIHPHPKSVIDLFGRSIIQAYKNLKSSVHIVIDKRFIDFVSRISQFCLDYGLVESFSSATELNFDFVTRSNHLIIVGRTLRLIIEDEHAKNGRKPSCRDLPDIFYDLFKVFSMKTRDKFADIRTVNQGLWAPWRKGALPSIDDDKSMAINHILNGIQKEAFCMFDGTFAHTTELLDFLLFLHKQRKYNGLYYPRLEEALRETYPYFFQNEHSTGVAQRQPLRQDQDLGPQQRYQSNQPDQDYGAQQNGRSGSTQNRGYQPNPRGSSQDCGHQPIQRSGIQPIPSGRGSQDRGYQPTQNGHGGGTQNRSGYPLNPRGISQDRGRQSTQNGRGGGIPARGRGNGFGTHPITDNPNPRGARVVRGTRQPRGNGSNDASVA</sequence>
<evidence type="ECO:0000313" key="1">
    <source>
        <dbReference type="Proteomes" id="UP000887580"/>
    </source>
</evidence>
<dbReference type="Proteomes" id="UP000887580">
    <property type="component" value="Unplaced"/>
</dbReference>
<accession>A0AC35GG85</accession>
<proteinExistence type="predicted"/>
<name>A0AC35GG85_9BILA</name>
<dbReference type="WBParaSite" id="PS1159_v2.g5050.t1">
    <property type="protein sequence ID" value="PS1159_v2.g5050.t1"/>
    <property type="gene ID" value="PS1159_v2.g5050"/>
</dbReference>
<protein>
    <submittedName>
        <fullName evidence="2">Uncharacterized protein</fullName>
    </submittedName>
</protein>
<reference evidence="2" key="1">
    <citation type="submission" date="2022-11" db="UniProtKB">
        <authorList>
            <consortium name="WormBaseParasite"/>
        </authorList>
    </citation>
    <scope>IDENTIFICATION</scope>
</reference>